<dbReference type="Proteomes" id="UP000002051">
    <property type="component" value="Chromosome 4"/>
</dbReference>
<sequence length="116" mass="13222">MGEEEAVSASYTQLDLIACMPKNNCKSPLLETKDKCHHTHYPLIEEVMWHPPLCYTIDRTVGGRHSLSICGGIFRDSSATTFEYCVENLGIWNAFHAELIRAMLVEIAFKKRFEKS</sequence>
<proteinExistence type="predicted"/>
<name>A0A072UKZ3_MEDTR</name>
<dbReference type="HOGENOM" id="CLU_2100500_0_0_1"/>
<evidence type="ECO:0000313" key="1">
    <source>
        <dbReference type="EMBL" id="KEH30389.1"/>
    </source>
</evidence>
<dbReference type="EMBL" id="CM001220">
    <property type="protein sequence ID" value="KEH30389.1"/>
    <property type="molecule type" value="Genomic_DNA"/>
</dbReference>
<accession>A0A072UKZ3</accession>
<keyword evidence="3" id="KW-1185">Reference proteome</keyword>
<evidence type="ECO:0000313" key="3">
    <source>
        <dbReference type="Proteomes" id="UP000002051"/>
    </source>
</evidence>
<reference evidence="2" key="3">
    <citation type="submission" date="2015-04" db="UniProtKB">
        <authorList>
            <consortium name="EnsemblPlants"/>
        </authorList>
    </citation>
    <scope>IDENTIFICATION</scope>
    <source>
        <strain evidence="2">cv. Jemalong A17</strain>
    </source>
</reference>
<dbReference type="AlphaFoldDB" id="A0A072UKZ3"/>
<gene>
    <name evidence="1" type="ordered locus">MTR_4g068960</name>
</gene>
<protein>
    <submittedName>
        <fullName evidence="1 2">Uncharacterized protein</fullName>
    </submittedName>
</protein>
<evidence type="ECO:0000313" key="2">
    <source>
        <dbReference type="EnsemblPlants" id="KEH30389"/>
    </source>
</evidence>
<reference evidence="1 3" key="1">
    <citation type="journal article" date="2011" name="Nature">
        <title>The Medicago genome provides insight into the evolution of rhizobial symbioses.</title>
        <authorList>
            <person name="Young N.D."/>
            <person name="Debelle F."/>
            <person name="Oldroyd G.E."/>
            <person name="Geurts R."/>
            <person name="Cannon S.B."/>
            <person name="Udvardi M.K."/>
            <person name="Benedito V.A."/>
            <person name="Mayer K.F."/>
            <person name="Gouzy J."/>
            <person name="Schoof H."/>
            <person name="Van de Peer Y."/>
            <person name="Proost S."/>
            <person name="Cook D.R."/>
            <person name="Meyers B.C."/>
            <person name="Spannagl M."/>
            <person name="Cheung F."/>
            <person name="De Mita S."/>
            <person name="Krishnakumar V."/>
            <person name="Gundlach H."/>
            <person name="Zhou S."/>
            <person name="Mudge J."/>
            <person name="Bharti A.K."/>
            <person name="Murray J.D."/>
            <person name="Naoumkina M.A."/>
            <person name="Rosen B."/>
            <person name="Silverstein K.A."/>
            <person name="Tang H."/>
            <person name="Rombauts S."/>
            <person name="Zhao P.X."/>
            <person name="Zhou P."/>
            <person name="Barbe V."/>
            <person name="Bardou P."/>
            <person name="Bechner M."/>
            <person name="Bellec A."/>
            <person name="Berger A."/>
            <person name="Berges H."/>
            <person name="Bidwell S."/>
            <person name="Bisseling T."/>
            <person name="Choisne N."/>
            <person name="Couloux A."/>
            <person name="Denny R."/>
            <person name="Deshpande S."/>
            <person name="Dai X."/>
            <person name="Doyle J.J."/>
            <person name="Dudez A.M."/>
            <person name="Farmer A.D."/>
            <person name="Fouteau S."/>
            <person name="Franken C."/>
            <person name="Gibelin C."/>
            <person name="Gish J."/>
            <person name="Goldstein S."/>
            <person name="Gonzalez A.J."/>
            <person name="Green P.J."/>
            <person name="Hallab A."/>
            <person name="Hartog M."/>
            <person name="Hua A."/>
            <person name="Humphray S.J."/>
            <person name="Jeong D.H."/>
            <person name="Jing Y."/>
            <person name="Jocker A."/>
            <person name="Kenton S.M."/>
            <person name="Kim D.J."/>
            <person name="Klee K."/>
            <person name="Lai H."/>
            <person name="Lang C."/>
            <person name="Lin S."/>
            <person name="Macmil S.L."/>
            <person name="Magdelenat G."/>
            <person name="Matthews L."/>
            <person name="McCorrison J."/>
            <person name="Monaghan E.L."/>
            <person name="Mun J.H."/>
            <person name="Najar F.Z."/>
            <person name="Nicholson C."/>
            <person name="Noirot C."/>
            <person name="O'Bleness M."/>
            <person name="Paule C.R."/>
            <person name="Poulain J."/>
            <person name="Prion F."/>
            <person name="Qin B."/>
            <person name="Qu C."/>
            <person name="Retzel E.F."/>
            <person name="Riddle C."/>
            <person name="Sallet E."/>
            <person name="Samain S."/>
            <person name="Samson N."/>
            <person name="Sanders I."/>
            <person name="Saurat O."/>
            <person name="Scarpelli C."/>
            <person name="Schiex T."/>
            <person name="Segurens B."/>
            <person name="Severin A.J."/>
            <person name="Sherrier D.J."/>
            <person name="Shi R."/>
            <person name="Sims S."/>
            <person name="Singer S.R."/>
            <person name="Sinharoy S."/>
            <person name="Sterck L."/>
            <person name="Viollet A."/>
            <person name="Wang B.B."/>
            <person name="Wang K."/>
            <person name="Wang M."/>
            <person name="Wang X."/>
            <person name="Warfsmann J."/>
            <person name="Weissenbach J."/>
            <person name="White D.D."/>
            <person name="White J.D."/>
            <person name="Wiley G.B."/>
            <person name="Wincker P."/>
            <person name="Xing Y."/>
            <person name="Yang L."/>
            <person name="Yao Z."/>
            <person name="Ying F."/>
            <person name="Zhai J."/>
            <person name="Zhou L."/>
            <person name="Zuber A."/>
            <person name="Denarie J."/>
            <person name="Dixon R.A."/>
            <person name="May G.D."/>
            <person name="Schwartz D.C."/>
            <person name="Rogers J."/>
            <person name="Quetier F."/>
            <person name="Town C.D."/>
            <person name="Roe B.A."/>
        </authorList>
    </citation>
    <scope>NUCLEOTIDE SEQUENCE [LARGE SCALE GENOMIC DNA]</scope>
    <source>
        <strain evidence="1">A17</strain>
        <strain evidence="2 3">cv. Jemalong A17</strain>
    </source>
</reference>
<organism evidence="1 3">
    <name type="scientific">Medicago truncatula</name>
    <name type="common">Barrel medic</name>
    <name type="synonym">Medicago tribuloides</name>
    <dbReference type="NCBI Taxonomy" id="3880"/>
    <lineage>
        <taxon>Eukaryota</taxon>
        <taxon>Viridiplantae</taxon>
        <taxon>Streptophyta</taxon>
        <taxon>Embryophyta</taxon>
        <taxon>Tracheophyta</taxon>
        <taxon>Spermatophyta</taxon>
        <taxon>Magnoliopsida</taxon>
        <taxon>eudicotyledons</taxon>
        <taxon>Gunneridae</taxon>
        <taxon>Pentapetalae</taxon>
        <taxon>rosids</taxon>
        <taxon>fabids</taxon>
        <taxon>Fabales</taxon>
        <taxon>Fabaceae</taxon>
        <taxon>Papilionoideae</taxon>
        <taxon>50 kb inversion clade</taxon>
        <taxon>NPAAA clade</taxon>
        <taxon>Hologalegina</taxon>
        <taxon>IRL clade</taxon>
        <taxon>Trifolieae</taxon>
        <taxon>Medicago</taxon>
    </lineage>
</organism>
<dbReference type="EnsemblPlants" id="KEH30389">
    <property type="protein sequence ID" value="KEH30389"/>
    <property type="gene ID" value="MTR_4g068960"/>
</dbReference>
<reference evidence="1 3" key="2">
    <citation type="journal article" date="2014" name="BMC Genomics">
        <title>An improved genome release (version Mt4.0) for the model legume Medicago truncatula.</title>
        <authorList>
            <person name="Tang H."/>
            <person name="Krishnakumar V."/>
            <person name="Bidwell S."/>
            <person name="Rosen B."/>
            <person name="Chan A."/>
            <person name="Zhou S."/>
            <person name="Gentzbittel L."/>
            <person name="Childs K.L."/>
            <person name="Yandell M."/>
            <person name="Gundlach H."/>
            <person name="Mayer K.F."/>
            <person name="Schwartz D.C."/>
            <person name="Town C.D."/>
        </authorList>
    </citation>
    <scope>GENOME REANNOTATION</scope>
    <source>
        <strain evidence="1">A17</strain>
        <strain evidence="2 3">cv. Jemalong A17</strain>
    </source>
</reference>